<dbReference type="GO" id="GO:0032025">
    <property type="term" value="P:response to cobalt ion"/>
    <property type="evidence" value="ECO:0007669"/>
    <property type="project" value="TreeGrafter"/>
</dbReference>
<dbReference type="GO" id="GO:0006824">
    <property type="term" value="P:cobalt ion transport"/>
    <property type="evidence" value="ECO:0007669"/>
    <property type="project" value="UniProtKB-KW"/>
</dbReference>
<protein>
    <recommendedName>
        <fullName evidence="13">Nickel/cobalt efflux system</fullName>
    </recommendedName>
</protein>
<evidence type="ECO:0000256" key="4">
    <source>
        <dbReference type="ARBA" id="ARBA00022448"/>
    </source>
</evidence>
<keyword evidence="4 13" id="KW-0813">Transport</keyword>
<keyword evidence="14" id="KW-0732">Signal</keyword>
<dbReference type="PANTHER" id="PTHR40659">
    <property type="entry name" value="NICKEL/COBALT EFFLUX SYSTEM RCNA"/>
    <property type="match status" value="1"/>
</dbReference>
<evidence type="ECO:0000256" key="1">
    <source>
        <dbReference type="ARBA" id="ARBA00002510"/>
    </source>
</evidence>
<name>A0A840AQJ9_9HYPH</name>
<gene>
    <name evidence="15" type="ORF">GGR25_002618</name>
</gene>
<evidence type="ECO:0000256" key="8">
    <source>
        <dbReference type="ARBA" id="ARBA00022989"/>
    </source>
</evidence>
<keyword evidence="11 13" id="KW-0472">Membrane</keyword>
<keyword evidence="10" id="KW-0921">Nickel transport</keyword>
<reference evidence="15 16" key="1">
    <citation type="submission" date="2020-08" db="EMBL/GenBank/DDBJ databases">
        <title>Genomic Encyclopedia of Type Strains, Phase IV (KMG-IV): sequencing the most valuable type-strain genomes for metagenomic binning, comparative biology and taxonomic classification.</title>
        <authorList>
            <person name="Goeker M."/>
        </authorList>
    </citation>
    <scope>NUCLEOTIDE SEQUENCE [LARGE SCALE GENOMIC DNA]</scope>
    <source>
        <strain evidence="15 16">DSM 25966</strain>
    </source>
</reference>
<proteinExistence type="inferred from homology"/>
<feature type="transmembrane region" description="Helical" evidence="13">
    <location>
        <begin position="319"/>
        <end position="339"/>
    </location>
</feature>
<dbReference type="PANTHER" id="PTHR40659:SF1">
    <property type="entry name" value="NICKEL_COBALT EFFLUX SYSTEM RCNA"/>
    <property type="match status" value="1"/>
</dbReference>
<evidence type="ECO:0000313" key="16">
    <source>
        <dbReference type="Proteomes" id="UP000553963"/>
    </source>
</evidence>
<evidence type="ECO:0000256" key="3">
    <source>
        <dbReference type="ARBA" id="ARBA00022426"/>
    </source>
</evidence>
<evidence type="ECO:0000256" key="13">
    <source>
        <dbReference type="RuleBase" id="RU362101"/>
    </source>
</evidence>
<feature type="signal peptide" evidence="14">
    <location>
        <begin position="1"/>
        <end position="19"/>
    </location>
</feature>
<evidence type="ECO:0000256" key="9">
    <source>
        <dbReference type="ARBA" id="ARBA00023065"/>
    </source>
</evidence>
<dbReference type="GO" id="GO:0015099">
    <property type="term" value="F:nickel cation transmembrane transporter activity"/>
    <property type="evidence" value="ECO:0007669"/>
    <property type="project" value="UniProtKB-UniRule"/>
</dbReference>
<feature type="transmembrane region" description="Helical" evidence="13">
    <location>
        <begin position="268"/>
        <end position="293"/>
    </location>
</feature>
<feature type="transmembrane region" description="Helical" evidence="13">
    <location>
        <begin position="72"/>
        <end position="92"/>
    </location>
</feature>
<sequence>MRRLPAALALMAIPGLAFAASSPFGIATPDGSGSVAWAGPFKGFFIWVAAQQAAFYHQLTAALKLLTESGHAALILVAISFAYGVFHAVGPGHGKAVISSYLLASGDTLKRGIAISFASAFVQALTAIVVVSIGTLVLNVTAVTMTRATDALEIASYAMVALCGLWLLWSRLKPVERRTAGAGAPVHVHDAHCIHNLSFSTNGAMSTAAVSSTSFSCDCGHAHTPDPSTLTGPLTFRNALAAILAVGIRPCSGAIIVLVFAISQRLYWAGILSVLMMALGTGVTVAALATMAVKAKDLALRFSAEGSNGRLRILRGLELAASAGILLFGLVMLGGAIAAA</sequence>
<accession>A0A840AQJ9</accession>
<dbReference type="RefSeq" id="WP_183399193.1">
    <property type="nucleotide sequence ID" value="NZ_JACIDS010000003.1"/>
</dbReference>
<comment type="caution">
    <text evidence="15">The sequence shown here is derived from an EMBL/GenBank/DDBJ whole genome shotgun (WGS) entry which is preliminary data.</text>
</comment>
<comment type="similarity">
    <text evidence="13">Belongs to the NiCoT transporter (TC 2.A.52) family.</text>
</comment>
<evidence type="ECO:0000256" key="12">
    <source>
        <dbReference type="ARBA" id="ARBA00023285"/>
    </source>
</evidence>
<keyword evidence="3" id="KW-0171">Cobalt transport</keyword>
<feature type="transmembrane region" description="Helical" evidence="13">
    <location>
        <begin position="239"/>
        <end position="262"/>
    </location>
</feature>
<evidence type="ECO:0000256" key="5">
    <source>
        <dbReference type="ARBA" id="ARBA00022475"/>
    </source>
</evidence>
<keyword evidence="16" id="KW-1185">Reference proteome</keyword>
<feature type="transmembrane region" description="Helical" evidence="13">
    <location>
        <begin position="113"/>
        <end position="139"/>
    </location>
</feature>
<keyword evidence="12" id="KW-0170">Cobalt</keyword>
<evidence type="ECO:0000256" key="2">
    <source>
        <dbReference type="ARBA" id="ARBA00004651"/>
    </source>
</evidence>
<dbReference type="AlphaFoldDB" id="A0A840AQJ9"/>
<keyword evidence="7 13" id="KW-0812">Transmembrane</keyword>
<dbReference type="Proteomes" id="UP000553963">
    <property type="component" value="Unassembled WGS sequence"/>
</dbReference>
<dbReference type="EMBL" id="JACIDS010000003">
    <property type="protein sequence ID" value="MBB3931568.1"/>
    <property type="molecule type" value="Genomic_DNA"/>
</dbReference>
<comment type="subcellular location">
    <subcellularLocation>
        <location evidence="2 13">Cell membrane</location>
        <topology evidence="2 13">Multi-pass membrane protein</topology>
    </subcellularLocation>
</comment>
<evidence type="ECO:0000256" key="7">
    <source>
        <dbReference type="ARBA" id="ARBA00022692"/>
    </source>
</evidence>
<keyword evidence="5" id="KW-1003">Cell membrane</keyword>
<feature type="transmembrane region" description="Helical" evidence="13">
    <location>
        <begin position="151"/>
        <end position="169"/>
    </location>
</feature>
<feature type="chain" id="PRO_5033047643" description="Nickel/cobalt efflux system" evidence="14">
    <location>
        <begin position="20"/>
        <end position="340"/>
    </location>
</feature>
<keyword evidence="9" id="KW-0406">Ion transport</keyword>
<dbReference type="Pfam" id="PF03824">
    <property type="entry name" value="NicO"/>
    <property type="match status" value="1"/>
</dbReference>
<organism evidence="15 16">
    <name type="scientific">Kaistia hirudinis</name>
    <dbReference type="NCBI Taxonomy" id="1293440"/>
    <lineage>
        <taxon>Bacteria</taxon>
        <taxon>Pseudomonadati</taxon>
        <taxon>Pseudomonadota</taxon>
        <taxon>Alphaproteobacteria</taxon>
        <taxon>Hyphomicrobiales</taxon>
        <taxon>Kaistiaceae</taxon>
        <taxon>Kaistia</taxon>
    </lineage>
</organism>
<comment type="function">
    <text evidence="1">Efflux system for nickel and cobalt.</text>
</comment>
<dbReference type="GO" id="GO:0010045">
    <property type="term" value="P:response to nickel cation"/>
    <property type="evidence" value="ECO:0007669"/>
    <property type="project" value="TreeGrafter"/>
</dbReference>
<evidence type="ECO:0000256" key="14">
    <source>
        <dbReference type="SAM" id="SignalP"/>
    </source>
</evidence>
<evidence type="ECO:0000256" key="10">
    <source>
        <dbReference type="ARBA" id="ARBA00023112"/>
    </source>
</evidence>
<dbReference type="GO" id="GO:0005886">
    <property type="term" value="C:plasma membrane"/>
    <property type="evidence" value="ECO:0007669"/>
    <property type="project" value="UniProtKB-SubCell"/>
</dbReference>
<evidence type="ECO:0000256" key="11">
    <source>
        <dbReference type="ARBA" id="ARBA00023136"/>
    </source>
</evidence>
<evidence type="ECO:0000313" key="15">
    <source>
        <dbReference type="EMBL" id="MBB3931568.1"/>
    </source>
</evidence>
<dbReference type="InterPro" id="IPR051224">
    <property type="entry name" value="NiCoT_RcnA"/>
</dbReference>
<dbReference type="GO" id="GO:0046583">
    <property type="term" value="F:monoatomic cation efflux transmembrane transporter activity"/>
    <property type="evidence" value="ECO:0007669"/>
    <property type="project" value="TreeGrafter"/>
</dbReference>
<keyword evidence="8 13" id="KW-1133">Transmembrane helix</keyword>
<evidence type="ECO:0000256" key="6">
    <source>
        <dbReference type="ARBA" id="ARBA00022596"/>
    </source>
</evidence>
<keyword evidence="6" id="KW-0533">Nickel</keyword>
<dbReference type="InterPro" id="IPR011541">
    <property type="entry name" value="Ni/Co_transpt_high_affinity"/>
</dbReference>